<organism evidence="3">
    <name type="scientific">Oryza brachyantha</name>
    <name type="common">malo sina</name>
    <dbReference type="NCBI Taxonomy" id="4533"/>
    <lineage>
        <taxon>Eukaryota</taxon>
        <taxon>Viridiplantae</taxon>
        <taxon>Streptophyta</taxon>
        <taxon>Embryophyta</taxon>
        <taxon>Tracheophyta</taxon>
        <taxon>Spermatophyta</taxon>
        <taxon>Magnoliopsida</taxon>
        <taxon>Liliopsida</taxon>
        <taxon>Poales</taxon>
        <taxon>Poaceae</taxon>
        <taxon>BOP clade</taxon>
        <taxon>Oryzoideae</taxon>
        <taxon>Oryzeae</taxon>
        <taxon>Oryzinae</taxon>
        <taxon>Oryza</taxon>
    </lineage>
</organism>
<dbReference type="InterPro" id="IPR001650">
    <property type="entry name" value="Helicase_C-like"/>
</dbReference>
<dbReference type="PROSITE" id="PS51194">
    <property type="entry name" value="HELICASE_CTER"/>
    <property type="match status" value="1"/>
</dbReference>
<evidence type="ECO:0000313" key="4">
    <source>
        <dbReference type="Proteomes" id="UP000006038"/>
    </source>
</evidence>
<protein>
    <recommendedName>
        <fullName evidence="2">Helicase C-terminal domain-containing protein</fullName>
    </recommendedName>
</protein>
<dbReference type="InterPro" id="IPR049730">
    <property type="entry name" value="SNF2/RAD54-like_C"/>
</dbReference>
<dbReference type="Gramene" id="OB04G37860.1">
    <property type="protein sequence ID" value="OB04G37860.1"/>
    <property type="gene ID" value="OB04G37860"/>
</dbReference>
<dbReference type="Gene3D" id="3.40.50.300">
    <property type="entry name" value="P-loop containing nucleotide triphosphate hydrolases"/>
    <property type="match status" value="1"/>
</dbReference>
<dbReference type="SUPFAM" id="SSF52540">
    <property type="entry name" value="P-loop containing nucleoside triphosphate hydrolases"/>
    <property type="match status" value="1"/>
</dbReference>
<sequence>MKSEIFIHTGAKDDETPPQKNELRRLYEAFLNRDLVHSQTETVKGSSLEAITILKKICDHPLLLTKRGTDDFLEDMVTILNNQDMCMVERILEDNLYSDKRLQIVQGSSCKIAFILPLLRNLVEEGHYILIFSQTRKMLNLIQDALSIEGHKFLRIDGTTKVSERKKIVKDFQEGFETPIFLLTSQVGGLGNMLTKADRVIVVDPAWNPSTDNQNIDHAYRIGQTKDVIVYRLVTCGTIEEKIYKQQIFKRSLFRTATECKEQPQIYNQDLYLQDEQEFSSLRPQGFDVCRTQYQMQVGHHQQLVIGDSLRKHIQFVERQGIAGVNHHGVLLRKTEAAATLDDYDATDRKVRDMMVRRYYAPREHICSNIEKESLMAQGKDTEKEGLIAQVKETRKKLDGLGDAMRQISALEEEYAAELVGMLRENRWERSHLQKIRVQIDDLHEEHMAEFDEVLERIERMELVDEGELMAEFGETLERMRRRGDMDGELVLSLPLLSCTILT</sequence>
<dbReference type="HOGENOM" id="CLU_542278_0_0_1"/>
<keyword evidence="1" id="KW-0378">Hydrolase</keyword>
<dbReference type="OMA" id="PREHICS"/>
<evidence type="ECO:0000256" key="1">
    <source>
        <dbReference type="ARBA" id="ARBA00022801"/>
    </source>
</evidence>
<evidence type="ECO:0000313" key="3">
    <source>
        <dbReference type="EnsemblPlants" id="OB04G37860.1"/>
    </source>
</evidence>
<dbReference type="PANTHER" id="PTHR45629">
    <property type="entry name" value="SNF2/RAD54 FAMILY MEMBER"/>
    <property type="match status" value="1"/>
</dbReference>
<dbReference type="InterPro" id="IPR050496">
    <property type="entry name" value="SNF2_RAD54_helicase_repair"/>
</dbReference>
<accession>J3M311</accession>
<dbReference type="Pfam" id="PF00271">
    <property type="entry name" value="Helicase_C"/>
    <property type="match status" value="1"/>
</dbReference>
<dbReference type="EnsemblPlants" id="OB04G37860.1">
    <property type="protein sequence ID" value="OB04G37860.1"/>
    <property type="gene ID" value="OB04G37860"/>
</dbReference>
<proteinExistence type="predicted"/>
<reference evidence="3" key="2">
    <citation type="submission" date="2013-04" db="UniProtKB">
        <authorList>
            <consortium name="EnsemblPlants"/>
        </authorList>
    </citation>
    <scope>IDENTIFICATION</scope>
</reference>
<dbReference type="GO" id="GO:0016787">
    <property type="term" value="F:hydrolase activity"/>
    <property type="evidence" value="ECO:0007669"/>
    <property type="project" value="UniProtKB-KW"/>
</dbReference>
<dbReference type="AlphaFoldDB" id="J3M311"/>
<dbReference type="CDD" id="cd18793">
    <property type="entry name" value="SF2_C_SNF"/>
    <property type="match status" value="1"/>
</dbReference>
<name>J3M311_ORYBR</name>
<dbReference type="InterPro" id="IPR027417">
    <property type="entry name" value="P-loop_NTPase"/>
</dbReference>
<dbReference type="GO" id="GO:0015616">
    <property type="term" value="F:DNA translocase activity"/>
    <property type="evidence" value="ECO:0007669"/>
    <property type="project" value="TreeGrafter"/>
</dbReference>
<dbReference type="STRING" id="4533.J3M311"/>
<reference evidence="3" key="1">
    <citation type="journal article" date="2013" name="Nat. Commun.">
        <title>Whole-genome sequencing of Oryza brachyantha reveals mechanisms underlying Oryza genome evolution.</title>
        <authorList>
            <person name="Chen J."/>
            <person name="Huang Q."/>
            <person name="Gao D."/>
            <person name="Wang J."/>
            <person name="Lang Y."/>
            <person name="Liu T."/>
            <person name="Li B."/>
            <person name="Bai Z."/>
            <person name="Luis Goicoechea J."/>
            <person name="Liang C."/>
            <person name="Chen C."/>
            <person name="Zhang W."/>
            <person name="Sun S."/>
            <person name="Liao Y."/>
            <person name="Zhang X."/>
            <person name="Yang L."/>
            <person name="Song C."/>
            <person name="Wang M."/>
            <person name="Shi J."/>
            <person name="Liu G."/>
            <person name="Liu J."/>
            <person name="Zhou H."/>
            <person name="Zhou W."/>
            <person name="Yu Q."/>
            <person name="An N."/>
            <person name="Chen Y."/>
            <person name="Cai Q."/>
            <person name="Wang B."/>
            <person name="Liu B."/>
            <person name="Min J."/>
            <person name="Huang Y."/>
            <person name="Wu H."/>
            <person name="Li Z."/>
            <person name="Zhang Y."/>
            <person name="Yin Y."/>
            <person name="Song W."/>
            <person name="Jiang J."/>
            <person name="Jackson S.A."/>
            <person name="Wing R.A."/>
            <person name="Wang J."/>
            <person name="Chen M."/>
        </authorList>
    </citation>
    <scope>NUCLEOTIDE SEQUENCE [LARGE SCALE GENOMIC DNA]</scope>
    <source>
        <strain evidence="3">cv. IRGC 101232</strain>
    </source>
</reference>
<dbReference type="PANTHER" id="PTHR45629:SF11">
    <property type="entry name" value="OS01G0636700 PROTEIN"/>
    <property type="match status" value="1"/>
</dbReference>
<dbReference type="eggNOG" id="KOG0387">
    <property type="taxonomic scope" value="Eukaryota"/>
</dbReference>
<evidence type="ECO:0000259" key="2">
    <source>
        <dbReference type="PROSITE" id="PS51194"/>
    </source>
</evidence>
<dbReference type="Proteomes" id="UP000006038">
    <property type="component" value="Chromosome 4"/>
</dbReference>
<dbReference type="SMART" id="SM00490">
    <property type="entry name" value="HELICc"/>
    <property type="match status" value="1"/>
</dbReference>
<feature type="domain" description="Helicase C-terminal" evidence="2">
    <location>
        <begin position="114"/>
        <end position="272"/>
    </location>
</feature>
<keyword evidence="4" id="KW-1185">Reference proteome</keyword>